<keyword evidence="3 9" id="KW-0245">EGF-like domain</keyword>
<sequence length="487" mass="54287">TSTMIQFNWRPLGGTRESPYRVRLWQGSGVAEEKSINKTSTAFQNLLPDHEYQLSVDVLTCSKNVNTLMTVRTAANVFNGTTRIINEDFIPEYQNKSSTAFKEFETKFIKEIEEHLPNEILKLTKEGKMHIVINSLRNGSVIVDFNIVLDIGKNITKREISDAFMEAFNMSTVLKVDPKKTFIEARNSCLPGLNDCSKHAICTVEGGSYSCQCKEGFTDNSLQVPGRVCQQKQNLPSQHVTTVPAESATVRFTGSTANSFLTTLFGSGSCMPVSIEIQNVTGKVIQFRWILEGGSRGSFYIASLMDGNQVINKTTTNETKITFDHLLPGHVYTVSVTALSCADNSRTSVTVRTDPASCFSGTEFCSPQNRGCTDLKYTVCSHYQAFACSALLKTQTFNHTLYNSDSEDYRTMSESIKTAVVRQMQMKLKDDSFDIVMLGFRPGSVVAYFVFLLQKQELLDVNVLQAYLSDILKSKFGNQTEVTVQCK</sequence>
<keyword evidence="4" id="KW-0732">Signal</keyword>
<evidence type="ECO:0000256" key="9">
    <source>
        <dbReference type="PROSITE-ProRule" id="PRU00076"/>
    </source>
</evidence>
<dbReference type="InterPro" id="IPR003961">
    <property type="entry name" value="FN3_dom"/>
</dbReference>
<feature type="domain" description="SEA" evidence="10">
    <location>
        <begin position="74"/>
        <end position="188"/>
    </location>
</feature>
<evidence type="ECO:0000256" key="6">
    <source>
        <dbReference type="ARBA" id="ARBA00023136"/>
    </source>
</evidence>
<organism evidence="13 14">
    <name type="scientific">Crypturellus undulatus</name>
    <dbReference type="NCBI Taxonomy" id="48396"/>
    <lineage>
        <taxon>Eukaryota</taxon>
        <taxon>Metazoa</taxon>
        <taxon>Chordata</taxon>
        <taxon>Craniata</taxon>
        <taxon>Vertebrata</taxon>
        <taxon>Euteleostomi</taxon>
        <taxon>Archelosauria</taxon>
        <taxon>Archosauria</taxon>
        <taxon>Dinosauria</taxon>
        <taxon>Saurischia</taxon>
        <taxon>Theropoda</taxon>
        <taxon>Coelurosauria</taxon>
        <taxon>Aves</taxon>
        <taxon>Palaeognathae</taxon>
        <taxon>Tinamiformes</taxon>
        <taxon>Tinamidae</taxon>
        <taxon>Crypturellus</taxon>
    </lineage>
</organism>
<dbReference type="Pfam" id="PF01390">
    <property type="entry name" value="SEA"/>
    <property type="match status" value="1"/>
</dbReference>
<dbReference type="PROSITE" id="PS50024">
    <property type="entry name" value="SEA"/>
    <property type="match status" value="1"/>
</dbReference>
<dbReference type="PROSITE" id="PS50853">
    <property type="entry name" value="FN3"/>
    <property type="match status" value="2"/>
</dbReference>
<keyword evidence="6" id="KW-0472">Membrane</keyword>
<evidence type="ECO:0000256" key="7">
    <source>
        <dbReference type="ARBA" id="ARBA00023157"/>
    </source>
</evidence>
<dbReference type="SUPFAM" id="SSF57196">
    <property type="entry name" value="EGF/Laminin"/>
    <property type="match status" value="1"/>
</dbReference>
<feature type="non-terminal residue" evidence="13">
    <location>
        <position position="1"/>
    </location>
</feature>
<evidence type="ECO:0000256" key="8">
    <source>
        <dbReference type="ARBA" id="ARBA00023180"/>
    </source>
</evidence>
<dbReference type="AlphaFoldDB" id="A0A7K4LF24"/>
<gene>
    <name evidence="13" type="primary">Umodl1_0</name>
    <name evidence="13" type="ORF">CRYUND_R15183</name>
</gene>
<dbReference type="InterPro" id="IPR024731">
    <property type="entry name" value="NELL2-like_EGF"/>
</dbReference>
<reference evidence="13 14" key="1">
    <citation type="submission" date="2019-09" db="EMBL/GenBank/DDBJ databases">
        <title>Bird 10,000 Genomes (B10K) Project - Family phase.</title>
        <authorList>
            <person name="Zhang G."/>
        </authorList>
    </citation>
    <scope>NUCLEOTIDE SEQUENCE [LARGE SCALE GENOMIC DNA]</scope>
    <source>
        <strain evidence="13">B10K-MSB-37135</strain>
        <tissue evidence="13">Heart</tissue>
    </source>
</reference>
<keyword evidence="5" id="KW-0677">Repeat</keyword>
<dbReference type="SUPFAM" id="SSF82671">
    <property type="entry name" value="SEA domain"/>
    <property type="match status" value="1"/>
</dbReference>
<dbReference type="PANTHER" id="PTHR24037">
    <property type="entry name" value="HEART DEVELOPMENT PROTEIN WITH EGF-LIKE DOMAINS 1"/>
    <property type="match status" value="1"/>
</dbReference>
<comment type="caution">
    <text evidence="9">Lacks conserved residue(s) required for the propagation of feature annotation.</text>
</comment>
<dbReference type="CDD" id="cd00063">
    <property type="entry name" value="FN3"/>
    <property type="match status" value="1"/>
</dbReference>
<evidence type="ECO:0000256" key="2">
    <source>
        <dbReference type="ARBA" id="ARBA00022475"/>
    </source>
</evidence>
<evidence type="ECO:0000256" key="3">
    <source>
        <dbReference type="ARBA" id="ARBA00022536"/>
    </source>
</evidence>
<dbReference type="Pfam" id="PF12947">
    <property type="entry name" value="EGF_3"/>
    <property type="match status" value="1"/>
</dbReference>
<feature type="domain" description="Fibronectin type-III" evidence="12">
    <location>
        <begin position="1"/>
        <end position="76"/>
    </location>
</feature>
<dbReference type="SUPFAM" id="SSF49265">
    <property type="entry name" value="Fibronectin type III"/>
    <property type="match status" value="1"/>
</dbReference>
<keyword evidence="8" id="KW-0325">Glycoprotein</keyword>
<evidence type="ECO:0000259" key="12">
    <source>
        <dbReference type="PROSITE" id="PS50853"/>
    </source>
</evidence>
<protein>
    <submittedName>
        <fullName evidence="13">UROL1 protein</fullName>
    </submittedName>
</protein>
<dbReference type="CDD" id="cd00054">
    <property type="entry name" value="EGF_CA"/>
    <property type="match status" value="1"/>
</dbReference>
<evidence type="ECO:0000256" key="4">
    <source>
        <dbReference type="ARBA" id="ARBA00022729"/>
    </source>
</evidence>
<dbReference type="InterPro" id="IPR000082">
    <property type="entry name" value="SEA_dom"/>
</dbReference>
<dbReference type="InterPro" id="IPR036364">
    <property type="entry name" value="SEA_dom_sf"/>
</dbReference>
<feature type="domain" description="EGF-like" evidence="11">
    <location>
        <begin position="185"/>
        <end position="223"/>
    </location>
</feature>
<comment type="subcellular location">
    <subcellularLocation>
        <location evidence="1">Cell membrane</location>
    </subcellularLocation>
</comment>
<proteinExistence type="predicted"/>
<keyword evidence="2" id="KW-1003">Cell membrane</keyword>
<dbReference type="PANTHER" id="PTHR24037:SF11">
    <property type="entry name" value="MUCIN-2-LIKE"/>
    <property type="match status" value="1"/>
</dbReference>
<dbReference type="Gene3D" id="2.60.40.10">
    <property type="entry name" value="Immunoglobulins"/>
    <property type="match status" value="1"/>
</dbReference>
<dbReference type="PROSITE" id="PS50026">
    <property type="entry name" value="EGF_3"/>
    <property type="match status" value="1"/>
</dbReference>
<dbReference type="Gene3D" id="2.10.25.10">
    <property type="entry name" value="Laminin"/>
    <property type="match status" value="1"/>
</dbReference>
<accession>A0A7K4LF24</accession>
<dbReference type="EMBL" id="VWPW01010170">
    <property type="protein sequence ID" value="NWJ02487.1"/>
    <property type="molecule type" value="Genomic_DNA"/>
</dbReference>
<dbReference type="InterPro" id="IPR013783">
    <property type="entry name" value="Ig-like_fold"/>
</dbReference>
<dbReference type="GO" id="GO:0005886">
    <property type="term" value="C:plasma membrane"/>
    <property type="evidence" value="ECO:0007669"/>
    <property type="project" value="UniProtKB-SubCell"/>
</dbReference>
<keyword evidence="14" id="KW-1185">Reference proteome</keyword>
<comment type="caution">
    <text evidence="13">The sequence shown here is derived from an EMBL/GenBank/DDBJ whole genome shotgun (WGS) entry which is preliminary data.</text>
</comment>
<evidence type="ECO:0000256" key="5">
    <source>
        <dbReference type="ARBA" id="ARBA00022737"/>
    </source>
</evidence>
<evidence type="ECO:0000313" key="13">
    <source>
        <dbReference type="EMBL" id="NWJ02487.1"/>
    </source>
</evidence>
<dbReference type="SMART" id="SM00181">
    <property type="entry name" value="EGF"/>
    <property type="match status" value="1"/>
</dbReference>
<dbReference type="InterPro" id="IPR036116">
    <property type="entry name" value="FN3_sf"/>
</dbReference>
<feature type="non-terminal residue" evidence="13">
    <location>
        <position position="487"/>
    </location>
</feature>
<keyword evidence="7" id="KW-1015">Disulfide bond</keyword>
<dbReference type="Proteomes" id="UP000534426">
    <property type="component" value="Unassembled WGS sequence"/>
</dbReference>
<dbReference type="InterPro" id="IPR000742">
    <property type="entry name" value="EGF"/>
</dbReference>
<evidence type="ECO:0000259" key="10">
    <source>
        <dbReference type="PROSITE" id="PS50024"/>
    </source>
</evidence>
<evidence type="ECO:0000259" key="11">
    <source>
        <dbReference type="PROSITE" id="PS50026"/>
    </source>
</evidence>
<name>A0A7K4LF24_9AVES</name>
<feature type="domain" description="Fibronectin type-III" evidence="12">
    <location>
        <begin position="271"/>
        <end position="356"/>
    </location>
</feature>
<evidence type="ECO:0000256" key="1">
    <source>
        <dbReference type="ARBA" id="ARBA00004236"/>
    </source>
</evidence>
<evidence type="ECO:0000313" key="14">
    <source>
        <dbReference type="Proteomes" id="UP000534426"/>
    </source>
</evidence>